<dbReference type="InterPro" id="IPR005510">
    <property type="entry name" value="Csm4"/>
</dbReference>
<keyword evidence="3" id="KW-0694">RNA-binding</keyword>
<dbReference type="GO" id="GO:0003723">
    <property type="term" value="F:RNA binding"/>
    <property type="evidence" value="ECO:0007669"/>
    <property type="project" value="UniProtKB-KW"/>
</dbReference>
<evidence type="ECO:0000313" key="7">
    <source>
        <dbReference type="EMBL" id="AIG97431.1"/>
    </source>
</evidence>
<name>A0A075WBU6_ARCFL</name>
<evidence type="ECO:0000259" key="5">
    <source>
        <dbReference type="Pfam" id="PF03787"/>
    </source>
</evidence>
<sequence length="285" mass="31844">MKAVKLYFKTPLRSGEAGLGLEGVAEVIHSDTLFAAIANALIALNEDVNEFIEKVKAGEIKLSSCFPFNGDTYYLPAPQIPVEHKIGNFVSKETFEKIISGDNELKLEKEELDFIEKYEVPKVSLDRSTSNSNIYYMSATRFREGAGLYFVVDGYCKLLDHALKYLGDDGIGGKKTWGLGRFEHKAFNFTIKSKGDKFVTLSLTYPTNKDSVMYWKPVIRSGWVNSKNGSFRKPKLIMALEGSIFNEYEEGRLVDLDEADGNFSGKVGHKVYANGKSFLIPAVIQ</sequence>
<dbReference type="RefSeq" id="WP_048095162.1">
    <property type="nucleotide sequence ID" value="NZ_CP006577.1"/>
</dbReference>
<comment type="similarity">
    <text evidence="1">Belongs to the CRISPR-associated Csm4 family.</text>
</comment>
<evidence type="ECO:0000256" key="4">
    <source>
        <dbReference type="ARBA" id="ARBA00023118"/>
    </source>
</evidence>
<evidence type="ECO:0000256" key="1">
    <source>
        <dbReference type="ARBA" id="ARBA00005772"/>
    </source>
</evidence>
<protein>
    <recommendedName>
        <fullName evidence="2">CRISPR system Cms protein Csm4</fullName>
    </recommendedName>
</protein>
<dbReference type="NCBIfam" id="TIGR01903">
    <property type="entry name" value="cas5_csm4"/>
    <property type="match status" value="1"/>
</dbReference>
<dbReference type="AlphaFoldDB" id="A0A075WBU6"/>
<evidence type="ECO:0000256" key="3">
    <source>
        <dbReference type="ARBA" id="ARBA00022884"/>
    </source>
</evidence>
<evidence type="ECO:0000259" key="6">
    <source>
        <dbReference type="Pfam" id="PF17953"/>
    </source>
</evidence>
<dbReference type="InterPro" id="IPR040932">
    <property type="entry name" value="Csm4_C"/>
</dbReference>
<proteinExistence type="inferred from homology"/>
<keyword evidence="4" id="KW-0051">Antiviral defense</keyword>
<dbReference type="InterPro" id="IPR005537">
    <property type="entry name" value="RAMP_III_fam"/>
</dbReference>
<accession>A0A075WBU6</accession>
<reference evidence="7 8" key="1">
    <citation type="submission" date="2013-07" db="EMBL/GenBank/DDBJ databases">
        <title>Genome of Archaeoglobus fulgidus.</title>
        <authorList>
            <person name="Fiebig A."/>
            <person name="Birkeland N.-K."/>
        </authorList>
    </citation>
    <scope>NUCLEOTIDE SEQUENCE [LARGE SCALE GENOMIC DNA]</scope>
    <source>
        <strain evidence="7 8">DSM 8774</strain>
    </source>
</reference>
<feature type="domain" description="CRISPR type III-associated protein" evidence="5">
    <location>
        <begin position="5"/>
        <end position="183"/>
    </location>
</feature>
<feature type="domain" description="Csm4 C-terminal" evidence="6">
    <location>
        <begin position="194"/>
        <end position="281"/>
    </location>
</feature>
<gene>
    <name evidence="7" type="ORF">AFULGI_00006300</name>
</gene>
<dbReference type="KEGG" id="afg:AFULGI_00006300"/>
<organism evidence="7 8">
    <name type="scientific">Archaeoglobus fulgidus DSM 8774</name>
    <dbReference type="NCBI Taxonomy" id="1344584"/>
    <lineage>
        <taxon>Archaea</taxon>
        <taxon>Methanobacteriati</taxon>
        <taxon>Methanobacteriota</taxon>
        <taxon>Archaeoglobi</taxon>
        <taxon>Archaeoglobales</taxon>
        <taxon>Archaeoglobaceae</taxon>
        <taxon>Archaeoglobus</taxon>
    </lineage>
</organism>
<dbReference type="Pfam" id="PF03787">
    <property type="entry name" value="RAMPs"/>
    <property type="match status" value="1"/>
</dbReference>
<dbReference type="GO" id="GO:0051607">
    <property type="term" value="P:defense response to virus"/>
    <property type="evidence" value="ECO:0007669"/>
    <property type="project" value="UniProtKB-KW"/>
</dbReference>
<evidence type="ECO:0000313" key="8">
    <source>
        <dbReference type="Proteomes" id="UP000028501"/>
    </source>
</evidence>
<dbReference type="Proteomes" id="UP000028501">
    <property type="component" value="Chromosome"/>
</dbReference>
<dbReference type="HOGENOM" id="CLU_062371_0_1_2"/>
<dbReference type="Pfam" id="PF17953">
    <property type="entry name" value="Csm4_C"/>
    <property type="match status" value="1"/>
</dbReference>
<evidence type="ECO:0000256" key="2">
    <source>
        <dbReference type="ARBA" id="ARBA00016109"/>
    </source>
</evidence>
<dbReference type="EMBL" id="CP006577">
    <property type="protein sequence ID" value="AIG97431.1"/>
    <property type="molecule type" value="Genomic_DNA"/>
</dbReference>
<dbReference type="GeneID" id="24794156"/>